<accession>A0A1E3K733</accession>
<dbReference type="InterPro" id="IPR028889">
    <property type="entry name" value="USP"/>
</dbReference>
<dbReference type="GeneID" id="30189751"/>
<evidence type="ECO:0000256" key="4">
    <source>
        <dbReference type="ARBA" id="ARBA00022786"/>
    </source>
</evidence>
<comment type="catalytic activity">
    <reaction evidence="1">
        <text>Thiol-dependent hydrolysis of ester, thioester, amide, peptide and isopeptide bonds formed by the C-terminal Gly of ubiquitin (a 76-residue protein attached to proteins as an intracellular targeting signal).</text>
        <dbReference type="EC" id="3.4.19.12"/>
    </reaction>
</comment>
<evidence type="ECO:0000256" key="5">
    <source>
        <dbReference type="ARBA" id="ARBA00022801"/>
    </source>
</evidence>
<dbReference type="InterPro" id="IPR025305">
    <property type="entry name" value="UCH_repeat_domain"/>
</dbReference>
<dbReference type="GO" id="GO:0043161">
    <property type="term" value="P:proteasome-mediated ubiquitin-dependent protein catabolic process"/>
    <property type="evidence" value="ECO:0007669"/>
    <property type="project" value="InterPro"/>
</dbReference>
<gene>
    <name evidence="9" type="ORF">L198_00538</name>
</gene>
<keyword evidence="6" id="KW-0788">Thiol protease</keyword>
<reference evidence="9 10" key="1">
    <citation type="submission" date="2016-06" db="EMBL/GenBank/DDBJ databases">
        <title>Evolution of pathogenesis and genome organization in the Tremellales.</title>
        <authorList>
            <person name="Cuomo C."/>
            <person name="Litvintseva A."/>
            <person name="Heitman J."/>
            <person name="Chen Y."/>
            <person name="Sun S."/>
            <person name="Springer D."/>
            <person name="Dromer F."/>
            <person name="Young S."/>
            <person name="Zeng Q."/>
            <person name="Chapman S."/>
            <person name="Gujja S."/>
            <person name="Saif S."/>
            <person name="Birren B."/>
        </authorList>
    </citation>
    <scope>NUCLEOTIDE SEQUENCE [LARGE SCALE GENOMIC DNA]</scope>
    <source>
        <strain evidence="9 10">CBS 7118</strain>
    </source>
</reference>
<dbReference type="PANTHER" id="PTHR43982:SF6">
    <property type="entry name" value="UBIQUITIN CARBOXYL-TERMINAL HYDROLASE 2-RELATED"/>
    <property type="match status" value="1"/>
</dbReference>
<feature type="region of interest" description="Disordered" evidence="7">
    <location>
        <begin position="1"/>
        <end position="102"/>
    </location>
</feature>
<dbReference type="Pfam" id="PF00443">
    <property type="entry name" value="UCH"/>
    <property type="match status" value="2"/>
</dbReference>
<keyword evidence="4" id="KW-0833">Ubl conjugation pathway</keyword>
<dbReference type="GO" id="GO:0061136">
    <property type="term" value="P:regulation of proteasomal protein catabolic process"/>
    <property type="evidence" value="ECO:0007669"/>
    <property type="project" value="TreeGrafter"/>
</dbReference>
<dbReference type="Pfam" id="PF13446">
    <property type="entry name" value="RPT"/>
    <property type="match status" value="2"/>
</dbReference>
<dbReference type="Proteomes" id="UP000094819">
    <property type="component" value="Unassembled WGS sequence"/>
</dbReference>
<sequence>MTQHPPDTPERSATLPSDLTPPSHPHGPRNPDHPGSSRTRYHTTPLPQHQGSPSQPISVLDSSESSPDLQPVDVGEPEPEAVYRPPEPVVDLTDEQPPPYSPGIVADPVDAGIEMDIDNKNSVKDISDWQAGLGQYNLMDVDQPSLRSKPQLGPGVLPRRLLAIIHEHELVRPYIDELPEPAKRIQEGLESPDVRIAMSEDVYNALPGGGQDHDHWYFCTTCWSWLRIIEGRDETFPQIPSMEEWEVWAVENKIYDEQEKFEAARKERQYQLDQLLLCREAGRTAGEPHEHFHEFRNIVPSLKMSRIERLDVEEHQNLFPHVTFGLERDEKLESFSVPHAPARLYVSDSSTSWIFVDEGMVPGQIPAGLVQAFTAEKMSNPAPGKTGYKSVSDAWDLLATLLSNALFKGKRGAVSLANQRVQNCIGQGILSSHVLYHSGFACTEDDDSLRVGPYRGREDDLVPAGQLGTMDRYMLRVWVEMSLYLKAYQIRNSIIETCHCCAVEPVRLEFSLESYLPFQKYQEARPSLPDALKNACHALGATRFDTVDTLELAYDLQIAFDEVNTPKYLGALETISEGPIYGKDSAQLKVAMEKSMDKFTESESTWYNDLLRAYSLIGYTTDHAETICVAPHEAPTDYLLDMHKKAIQACTSPSARQDVNDALAKIGKARESFMLQSMAEKGQTTVSVQEAYEALSAPRDAVDDGLIMQYEMAVNEYPGKADHYRMCLSVIADAPGEERPGLKTFLQTGNRDPGAPARKDIPVGLQNIGNTCYLNSILQYLYSIKPLREAVLEFDQDENNMATPVKPEVERARRFVRQLRLLFLQLYKSELPAVRPEEELAYLAITRPEVDSWVDSEEQPVQISVSASAETAKGEPTGSALDSIPSIPDLADVPSSPTSTLFASAPGSPLKETPLELAEPSSIQSDQSHKDDGGRSPETSSSRRSTSSSVLGKRAINERERSFSPGEERNRLKSAERSMSGIMDEEDKEDENVTPSKGKRELVESPTMTAEMSHLELQTPAKDGGETETDEVEAMAVAEDERFAPPSVPPPSLPPRPPVAKKETLSSGLKFGLQQDSAEVLINILTQLEMALERQAEEGEEKPNLIKELYSCSFHQQTIYESALPTPGGSTAYEAAKDTEAVFTHPIIGVEEEGKDLDDCLAELYLKGADIEYEGKKGYMMELMDQFPPMLYIQMRRSQYDPVLKRERKTNTHIQFPQTLSMSRYLVNAPAEKRAESIDLTREMVRIRTRLHALQNHQPLSIPDTFKHASSALRYLASADVTQEIPELEGVLEDDLFDHLDAERLETGKEIEELQAALPDLKARMNEIWAAKDGEAMDQGDEYEYELVSVYMHRGKTSGSGHYWTYQSHLPGHSEEFYSYNDELVTVVPAAEVLQDRTGSDANPALLCYARKGWNLVETLHREVLEQEAGDVAPEQDLLLNEVE</sequence>
<dbReference type="GO" id="GO:0070628">
    <property type="term" value="F:proteasome binding"/>
    <property type="evidence" value="ECO:0007669"/>
    <property type="project" value="TreeGrafter"/>
</dbReference>
<dbReference type="OrthoDB" id="2420415at2759"/>
<feature type="domain" description="USP" evidence="8">
    <location>
        <begin position="763"/>
        <end position="1412"/>
    </location>
</feature>
<evidence type="ECO:0000259" key="8">
    <source>
        <dbReference type="PROSITE" id="PS50235"/>
    </source>
</evidence>
<feature type="compositionally biased region" description="Low complexity" evidence="7">
    <location>
        <begin position="939"/>
        <end position="949"/>
    </location>
</feature>
<keyword evidence="10" id="KW-1185">Reference proteome</keyword>
<keyword evidence="3" id="KW-0645">Protease</keyword>
<evidence type="ECO:0000256" key="2">
    <source>
        <dbReference type="ARBA" id="ARBA00012759"/>
    </source>
</evidence>
<evidence type="ECO:0000256" key="6">
    <source>
        <dbReference type="ARBA" id="ARBA00022807"/>
    </source>
</evidence>
<evidence type="ECO:0000256" key="1">
    <source>
        <dbReference type="ARBA" id="ARBA00000707"/>
    </source>
</evidence>
<dbReference type="EC" id="3.4.19.12" evidence="2"/>
<comment type="caution">
    <text evidence="9">The sequence shown here is derived from an EMBL/GenBank/DDBJ whole genome shotgun (WGS) entry which is preliminary data.</text>
</comment>
<dbReference type="InterPro" id="IPR038765">
    <property type="entry name" value="Papain-like_cys_pep_sf"/>
</dbReference>
<evidence type="ECO:0000256" key="7">
    <source>
        <dbReference type="SAM" id="MobiDB-lite"/>
    </source>
</evidence>
<dbReference type="PANTHER" id="PTHR43982">
    <property type="entry name" value="UBIQUITIN CARBOXYL-TERMINAL HYDROLASE"/>
    <property type="match status" value="1"/>
</dbReference>
<dbReference type="EMBL" id="AWGH01000001">
    <property type="protein sequence ID" value="ODO08805.1"/>
    <property type="molecule type" value="Genomic_DNA"/>
</dbReference>
<dbReference type="InterPro" id="IPR018200">
    <property type="entry name" value="USP_CS"/>
</dbReference>
<evidence type="ECO:0000313" key="10">
    <source>
        <dbReference type="Proteomes" id="UP000094819"/>
    </source>
</evidence>
<name>A0A1E3K733_9TREE</name>
<evidence type="ECO:0000313" key="9">
    <source>
        <dbReference type="EMBL" id="ODO08805.1"/>
    </source>
</evidence>
<dbReference type="PROSITE" id="PS00973">
    <property type="entry name" value="USP_2"/>
    <property type="match status" value="1"/>
</dbReference>
<dbReference type="PROSITE" id="PS50235">
    <property type="entry name" value="USP_3"/>
    <property type="match status" value="1"/>
</dbReference>
<feature type="compositionally biased region" description="Polar residues" evidence="7">
    <location>
        <begin position="45"/>
        <end position="68"/>
    </location>
</feature>
<dbReference type="Gene3D" id="3.90.70.10">
    <property type="entry name" value="Cysteine proteinases"/>
    <property type="match status" value="2"/>
</dbReference>
<dbReference type="GO" id="GO:0004843">
    <property type="term" value="F:cysteine-type deubiquitinase activity"/>
    <property type="evidence" value="ECO:0007669"/>
    <property type="project" value="UniProtKB-EC"/>
</dbReference>
<feature type="compositionally biased region" description="Basic and acidic residues" evidence="7">
    <location>
        <begin position="955"/>
        <end position="976"/>
    </location>
</feature>
<dbReference type="SUPFAM" id="SSF54001">
    <property type="entry name" value="Cysteine proteinases"/>
    <property type="match status" value="1"/>
</dbReference>
<dbReference type="RefSeq" id="XP_019035660.1">
    <property type="nucleotide sequence ID" value="XM_019172718.1"/>
</dbReference>
<organism evidence="9 10">
    <name type="scientific">Cryptococcus wingfieldii CBS 7118</name>
    <dbReference type="NCBI Taxonomy" id="1295528"/>
    <lineage>
        <taxon>Eukaryota</taxon>
        <taxon>Fungi</taxon>
        <taxon>Dikarya</taxon>
        <taxon>Basidiomycota</taxon>
        <taxon>Agaricomycotina</taxon>
        <taxon>Tremellomycetes</taxon>
        <taxon>Tremellales</taxon>
        <taxon>Cryptococcaceae</taxon>
        <taxon>Cryptococcus</taxon>
    </lineage>
</organism>
<dbReference type="InterPro" id="IPR044635">
    <property type="entry name" value="UBP14-like"/>
</dbReference>
<dbReference type="PROSITE" id="PS00972">
    <property type="entry name" value="USP_1"/>
    <property type="match status" value="1"/>
</dbReference>
<feature type="compositionally biased region" description="Acidic residues" evidence="7">
    <location>
        <begin position="983"/>
        <end position="992"/>
    </location>
</feature>
<feature type="region of interest" description="Disordered" evidence="7">
    <location>
        <begin position="865"/>
        <end position="1032"/>
    </location>
</feature>
<keyword evidence="5" id="KW-0378">Hydrolase</keyword>
<protein>
    <recommendedName>
        <fullName evidence="2">ubiquitinyl hydrolase 1</fullName>
        <ecNumber evidence="2">3.4.19.12</ecNumber>
    </recommendedName>
</protein>
<dbReference type="InterPro" id="IPR001394">
    <property type="entry name" value="Peptidase_C19_UCH"/>
</dbReference>
<evidence type="ECO:0000256" key="3">
    <source>
        <dbReference type="ARBA" id="ARBA00022670"/>
    </source>
</evidence>
<dbReference type="GO" id="GO:0016579">
    <property type="term" value="P:protein deubiquitination"/>
    <property type="evidence" value="ECO:0007669"/>
    <property type="project" value="InterPro"/>
</dbReference>
<proteinExistence type="predicted"/>